<dbReference type="GeneID" id="9953625"/>
<dbReference type="Pfam" id="PF12937">
    <property type="entry name" value="F-box-like"/>
    <property type="match status" value="1"/>
</dbReference>
<name>A0A1S0TE84_LOALO</name>
<protein>
    <recommendedName>
        <fullName evidence="1">F-box domain-containing protein</fullName>
    </recommendedName>
</protein>
<dbReference type="KEGG" id="loa:LOAG_16128"/>
<dbReference type="PROSITE" id="PS50181">
    <property type="entry name" value="FBOX"/>
    <property type="match status" value="1"/>
</dbReference>
<dbReference type="InParanoid" id="A0A1S0TE84"/>
<feature type="non-terminal residue" evidence="2">
    <location>
        <position position="85"/>
    </location>
</feature>
<dbReference type="EMBL" id="JH716279">
    <property type="protein sequence ID" value="EFO12405.2"/>
    <property type="molecule type" value="Genomic_DNA"/>
</dbReference>
<proteinExistence type="predicted"/>
<dbReference type="SUPFAM" id="SSF81383">
    <property type="entry name" value="F-box domain"/>
    <property type="match status" value="1"/>
</dbReference>
<reference evidence="2" key="1">
    <citation type="submission" date="2012-04" db="EMBL/GenBank/DDBJ databases">
        <title>The Genome Sequence of Loa loa.</title>
        <authorList>
            <consortium name="The Broad Institute Genome Sequencing Platform"/>
            <consortium name="Broad Institute Genome Sequencing Center for Infectious Disease"/>
            <person name="Nutman T.B."/>
            <person name="Fink D.L."/>
            <person name="Russ C."/>
            <person name="Young S."/>
            <person name="Zeng Q."/>
            <person name="Gargeya S."/>
            <person name="Alvarado L."/>
            <person name="Berlin A."/>
            <person name="Chapman S.B."/>
            <person name="Chen Z."/>
            <person name="Freedman E."/>
            <person name="Gellesch M."/>
            <person name="Goldberg J."/>
            <person name="Griggs A."/>
            <person name="Gujja S."/>
            <person name="Heilman E.R."/>
            <person name="Heiman D."/>
            <person name="Howarth C."/>
            <person name="Mehta T."/>
            <person name="Neiman D."/>
            <person name="Pearson M."/>
            <person name="Roberts A."/>
            <person name="Saif S."/>
            <person name="Shea T."/>
            <person name="Shenoy N."/>
            <person name="Sisk P."/>
            <person name="Stolte C."/>
            <person name="Sykes S."/>
            <person name="White J."/>
            <person name="Yandava C."/>
            <person name="Haas B."/>
            <person name="Henn M.R."/>
            <person name="Nusbaum C."/>
            <person name="Birren B."/>
        </authorList>
    </citation>
    <scope>NUCLEOTIDE SEQUENCE [LARGE SCALE GENOMIC DNA]</scope>
</reference>
<evidence type="ECO:0000313" key="2">
    <source>
        <dbReference type="EMBL" id="EFO12405.2"/>
    </source>
</evidence>
<dbReference type="Gene3D" id="1.20.1280.50">
    <property type="match status" value="1"/>
</dbReference>
<gene>
    <name evidence="2" type="ORF">LOAG_16128</name>
</gene>
<feature type="domain" description="F-box" evidence="1">
    <location>
        <begin position="49"/>
        <end position="85"/>
    </location>
</feature>
<dbReference type="InterPro" id="IPR001810">
    <property type="entry name" value="F-box_dom"/>
</dbReference>
<organism evidence="2">
    <name type="scientific">Loa loa</name>
    <name type="common">Eye worm</name>
    <name type="synonym">Filaria loa</name>
    <dbReference type="NCBI Taxonomy" id="7209"/>
    <lineage>
        <taxon>Eukaryota</taxon>
        <taxon>Metazoa</taxon>
        <taxon>Ecdysozoa</taxon>
        <taxon>Nematoda</taxon>
        <taxon>Chromadorea</taxon>
        <taxon>Rhabditida</taxon>
        <taxon>Spirurina</taxon>
        <taxon>Spiruromorpha</taxon>
        <taxon>Filarioidea</taxon>
        <taxon>Onchocercidae</taxon>
        <taxon>Loa</taxon>
    </lineage>
</organism>
<evidence type="ECO:0000259" key="1">
    <source>
        <dbReference type="PROSITE" id="PS50181"/>
    </source>
</evidence>
<dbReference type="OrthoDB" id="423607at2759"/>
<accession>A0A1S0TE84</accession>
<dbReference type="CTD" id="9953625"/>
<dbReference type="CDD" id="cd09917">
    <property type="entry name" value="F-box_SF"/>
    <property type="match status" value="1"/>
</dbReference>
<sequence>MFERCQHWPDSMNHSAKLIRDTCELPVKIMLQLISWNKNQPQITTNKKLSFIEKMPNELLVKIFQYCDDADFANLRLQCTRFDQV</sequence>
<dbReference type="AlphaFoldDB" id="A0A1S0TE84"/>
<dbReference type="RefSeq" id="XP_003151664.2">
    <property type="nucleotide sequence ID" value="XM_003151616.2"/>
</dbReference>
<dbReference type="InterPro" id="IPR036047">
    <property type="entry name" value="F-box-like_dom_sf"/>
</dbReference>